<sequence>MEAAVDAVCAESIEDLIAGEAAAPTQAATSPDTSARPTTSPNGPTTAPPTSTTSPSPAHRITVSSTTAGPPETPQRRHPMDTPTTVNAGGGKAADPVLLDWEAGPRAASIL</sequence>
<evidence type="ECO:0000256" key="1">
    <source>
        <dbReference type="SAM" id="MobiDB-lite"/>
    </source>
</evidence>
<evidence type="ECO:0000313" key="3">
    <source>
        <dbReference type="Proteomes" id="UP000007137"/>
    </source>
</evidence>
<proteinExistence type="predicted"/>
<dbReference type="Proteomes" id="UP000007137">
    <property type="component" value="Chromosome"/>
</dbReference>
<reference evidence="2 3" key="1">
    <citation type="journal article" date="2009" name="PLoS ONE">
        <title>Non mycobacterial virulence genes in the genome of the emerging pathogen Mycobacterium abscessus.</title>
        <authorList>
            <person name="Ripoll F."/>
            <person name="Pasek S."/>
            <person name="Schenowitz C."/>
            <person name="Dossat C."/>
            <person name="Barbe V."/>
            <person name="Rottman M."/>
            <person name="Macheras E."/>
            <person name="Heym B."/>
            <person name="Herrmann J.L."/>
            <person name="Daffe M."/>
            <person name="Brosch R."/>
            <person name="Risler J.L."/>
            <person name="Gaillard J.L."/>
        </authorList>
    </citation>
    <scope>NUCLEOTIDE SEQUENCE [LARGE SCALE GENOMIC DNA]</scope>
    <source>
        <strain evidence="3">ATCC 19977 / DSM 44196 / CCUG 20993 / CIP 104536 / JCM 13569 / NCTC 13031 / TMC 1543 / L948</strain>
    </source>
</reference>
<keyword evidence="3" id="KW-1185">Reference proteome</keyword>
<dbReference type="AlphaFoldDB" id="B1MFK3"/>
<protein>
    <submittedName>
        <fullName evidence="2">Uncharacterized protein</fullName>
    </submittedName>
</protein>
<organism evidence="2 3">
    <name type="scientific">Mycobacteroides abscessus (strain ATCC 19977 / DSM 44196 / CCUG 20993 / CIP 104536 / JCM 13569 / NCTC 13031 / TMC 1543 / L948)</name>
    <name type="common">Mycobacterium abscessus</name>
    <dbReference type="NCBI Taxonomy" id="561007"/>
    <lineage>
        <taxon>Bacteria</taxon>
        <taxon>Bacillati</taxon>
        <taxon>Actinomycetota</taxon>
        <taxon>Actinomycetes</taxon>
        <taxon>Mycobacteriales</taxon>
        <taxon>Mycobacteriaceae</taxon>
        <taxon>Mycobacteroides</taxon>
        <taxon>Mycobacteroides abscessus</taxon>
    </lineage>
</organism>
<dbReference type="EMBL" id="CU458896">
    <property type="protein sequence ID" value="CAM60403.1"/>
    <property type="molecule type" value="Genomic_DNA"/>
</dbReference>
<accession>B1MFK3</accession>
<evidence type="ECO:0000313" key="2">
    <source>
        <dbReference type="EMBL" id="CAM60403.1"/>
    </source>
</evidence>
<feature type="region of interest" description="Disordered" evidence="1">
    <location>
        <begin position="20"/>
        <end position="111"/>
    </location>
</feature>
<dbReference type="KEGG" id="mab:MAB_0304"/>
<gene>
    <name evidence="2" type="ordered locus">MAB_0304</name>
</gene>
<feature type="compositionally biased region" description="Low complexity" evidence="1">
    <location>
        <begin position="21"/>
        <end position="57"/>
    </location>
</feature>
<name>B1MFK3_MYCA9</name>